<dbReference type="AlphaFoldDB" id="X1KJ11"/>
<feature type="domain" description="Methyltransferase type 11" evidence="1">
    <location>
        <begin position="59"/>
        <end position="158"/>
    </location>
</feature>
<gene>
    <name evidence="2" type="ORF">S06H3_15016</name>
</gene>
<dbReference type="Gene3D" id="3.40.50.150">
    <property type="entry name" value="Vaccinia Virus protein VP39"/>
    <property type="match status" value="1"/>
</dbReference>
<protein>
    <recommendedName>
        <fullName evidence="1">Methyltransferase type 11 domain-containing protein</fullName>
    </recommendedName>
</protein>
<proteinExistence type="predicted"/>
<dbReference type="InterPro" id="IPR013216">
    <property type="entry name" value="Methyltransf_11"/>
</dbReference>
<dbReference type="Pfam" id="PF08241">
    <property type="entry name" value="Methyltransf_11"/>
    <property type="match status" value="1"/>
</dbReference>
<sequence length="321" mass="37169">MSGKIEGYRRVGFRKSDYESYDYSQFWEDNKRLYEDRAERLALRRLLAGVDRDNKLFFDIGCGYGRLFNEYKDFGTIVLIDYSIKNLRNAKNKIETFLKNDPEKLSTIHFIAADATSLPVKSNCADVILTVRMVHHLDNPEKYFTEVERILRNRGLYFLEFANKRNLKNILRFTTGRMDTSPFNLIPSQIGETILNFHPKHIVNLLKRRNFTVKKLISVSNFRLSLLKKFPGTKTLIFLEKIYQKLFSFALFGPSVFLKSVLSGLEPEGTAGNKKVVLEDILICTSCGKDSLLFDKNKIKCKNCSSIFIKENGIYNFKISV</sequence>
<reference evidence="2" key="1">
    <citation type="journal article" date="2014" name="Front. Microbiol.">
        <title>High frequency of phylogenetically diverse reductive dehalogenase-homologous genes in deep subseafloor sedimentary metagenomes.</title>
        <authorList>
            <person name="Kawai M."/>
            <person name="Futagami T."/>
            <person name="Toyoda A."/>
            <person name="Takaki Y."/>
            <person name="Nishi S."/>
            <person name="Hori S."/>
            <person name="Arai W."/>
            <person name="Tsubouchi T."/>
            <person name="Morono Y."/>
            <person name="Uchiyama I."/>
            <person name="Ito T."/>
            <person name="Fujiyama A."/>
            <person name="Inagaki F."/>
            <person name="Takami H."/>
        </authorList>
    </citation>
    <scope>NUCLEOTIDE SEQUENCE</scope>
    <source>
        <strain evidence="2">Expedition CK06-06</strain>
    </source>
</reference>
<accession>X1KJ11</accession>
<comment type="caution">
    <text evidence="2">The sequence shown here is derived from an EMBL/GenBank/DDBJ whole genome shotgun (WGS) entry which is preliminary data.</text>
</comment>
<dbReference type="SUPFAM" id="SSF53335">
    <property type="entry name" value="S-adenosyl-L-methionine-dependent methyltransferases"/>
    <property type="match status" value="1"/>
</dbReference>
<dbReference type="InterPro" id="IPR029063">
    <property type="entry name" value="SAM-dependent_MTases_sf"/>
</dbReference>
<evidence type="ECO:0000313" key="2">
    <source>
        <dbReference type="EMBL" id="GAI07022.1"/>
    </source>
</evidence>
<name>X1KJ11_9ZZZZ</name>
<dbReference type="EMBL" id="BARV01007369">
    <property type="protein sequence ID" value="GAI07022.1"/>
    <property type="molecule type" value="Genomic_DNA"/>
</dbReference>
<evidence type="ECO:0000259" key="1">
    <source>
        <dbReference type="Pfam" id="PF08241"/>
    </source>
</evidence>
<dbReference type="CDD" id="cd02440">
    <property type="entry name" value="AdoMet_MTases"/>
    <property type="match status" value="1"/>
</dbReference>
<organism evidence="2">
    <name type="scientific">marine sediment metagenome</name>
    <dbReference type="NCBI Taxonomy" id="412755"/>
    <lineage>
        <taxon>unclassified sequences</taxon>
        <taxon>metagenomes</taxon>
        <taxon>ecological metagenomes</taxon>
    </lineage>
</organism>
<dbReference type="GO" id="GO:0008757">
    <property type="term" value="F:S-adenosylmethionine-dependent methyltransferase activity"/>
    <property type="evidence" value="ECO:0007669"/>
    <property type="project" value="InterPro"/>
</dbReference>